<protein>
    <recommendedName>
        <fullName evidence="4">MacB-like periplasmic core domain-containing protein</fullName>
    </recommendedName>
</protein>
<evidence type="ECO:0000313" key="3">
    <source>
        <dbReference type="Proteomes" id="UP000540989"/>
    </source>
</evidence>
<evidence type="ECO:0000313" key="2">
    <source>
        <dbReference type="EMBL" id="MBB5061157.1"/>
    </source>
</evidence>
<organism evidence="2 3">
    <name type="scientific">Granulicella aggregans</name>
    <dbReference type="NCBI Taxonomy" id="474949"/>
    <lineage>
        <taxon>Bacteria</taxon>
        <taxon>Pseudomonadati</taxon>
        <taxon>Acidobacteriota</taxon>
        <taxon>Terriglobia</taxon>
        <taxon>Terriglobales</taxon>
        <taxon>Acidobacteriaceae</taxon>
        <taxon>Granulicella</taxon>
    </lineage>
</organism>
<dbReference type="InterPro" id="IPR047928">
    <property type="entry name" value="Perm_prefix_1"/>
</dbReference>
<keyword evidence="1" id="KW-1133">Transmembrane helix</keyword>
<dbReference type="AlphaFoldDB" id="A0A7W8E6Y6"/>
<proteinExistence type="predicted"/>
<evidence type="ECO:0008006" key="4">
    <source>
        <dbReference type="Google" id="ProtNLM"/>
    </source>
</evidence>
<dbReference type="NCBIfam" id="NF038403">
    <property type="entry name" value="perm_prefix_1"/>
    <property type="match status" value="1"/>
</dbReference>
<gene>
    <name evidence="2" type="ORF">HDF16_005893</name>
</gene>
<accession>A0A7W8E6Y6</accession>
<sequence>MKNRVKLLFRSLLNRRRVEAEMEDEIRFHLDARTADLIAAGRTPREAARQARLEFGASEPHKDGMRAALGIRWADNLIADLRYAVRLLRKSPGFTAIAVSSLALAIGANTAIFSVANEMLYERLAVPRPRELHMFYAVGKSPTVIHGSWGSNFHDDDGRNHMDSVAYPFYRQLVENNRSGLEIFAAKPLPQLNVTANGQAQPTRGQLVSGNYYKALEIKPMLGRSILPADDAVPGRG</sequence>
<keyword evidence="1" id="KW-0812">Transmembrane</keyword>
<dbReference type="EMBL" id="JACHIP010000029">
    <property type="protein sequence ID" value="MBB5061157.1"/>
    <property type="molecule type" value="Genomic_DNA"/>
</dbReference>
<feature type="non-terminal residue" evidence="2">
    <location>
        <position position="237"/>
    </location>
</feature>
<comment type="caution">
    <text evidence="2">The sequence shown here is derived from an EMBL/GenBank/DDBJ whole genome shotgun (WGS) entry which is preliminary data.</text>
</comment>
<name>A0A7W8E6Y6_9BACT</name>
<keyword evidence="1" id="KW-0472">Membrane</keyword>
<dbReference type="Proteomes" id="UP000540989">
    <property type="component" value="Unassembled WGS sequence"/>
</dbReference>
<reference evidence="2 3" key="1">
    <citation type="submission" date="2020-08" db="EMBL/GenBank/DDBJ databases">
        <title>Genomic Encyclopedia of Type Strains, Phase IV (KMG-V): Genome sequencing to study the core and pangenomes of soil and plant-associated prokaryotes.</title>
        <authorList>
            <person name="Whitman W."/>
        </authorList>
    </citation>
    <scope>NUCLEOTIDE SEQUENCE [LARGE SCALE GENOMIC DNA]</scope>
    <source>
        <strain evidence="2 3">M8UP14</strain>
    </source>
</reference>
<feature type="transmembrane region" description="Helical" evidence="1">
    <location>
        <begin position="94"/>
        <end position="116"/>
    </location>
</feature>
<keyword evidence="3" id="KW-1185">Reference proteome</keyword>
<dbReference type="RefSeq" id="WP_221313326.1">
    <property type="nucleotide sequence ID" value="NZ_JACHIP010000029.1"/>
</dbReference>
<evidence type="ECO:0000256" key="1">
    <source>
        <dbReference type="SAM" id="Phobius"/>
    </source>
</evidence>